<dbReference type="InterPro" id="IPR052382">
    <property type="entry name" value="ABHD10_acyl-thioesterase"/>
</dbReference>
<reference evidence="2 3" key="1">
    <citation type="submission" date="2015-01" db="EMBL/GenBank/DDBJ databases">
        <title>Lifestyle Evolution in Cyanobacterial Symbionts of Sponges.</title>
        <authorList>
            <person name="Burgsdorf I."/>
            <person name="Slaby B.M."/>
            <person name="Handley K.M."/>
            <person name="Haber M."/>
            <person name="Blom J."/>
            <person name="Marshall C.W."/>
            <person name="Gilbert J.A."/>
            <person name="Hentschel U."/>
            <person name="Steindler L."/>
        </authorList>
    </citation>
    <scope>NUCLEOTIDE SEQUENCE [LARGE SCALE GENOMIC DNA]</scope>
    <source>
        <strain evidence="2">SP3</strain>
    </source>
</reference>
<gene>
    <name evidence="2" type="ORF">TE42_06505</name>
</gene>
<name>A0A0G2HLK9_9SYNE</name>
<accession>A0A0G2HLK9</accession>
<dbReference type="GO" id="GO:0004553">
    <property type="term" value="F:hydrolase activity, hydrolyzing O-glycosyl compounds"/>
    <property type="evidence" value="ECO:0007669"/>
    <property type="project" value="TreeGrafter"/>
</dbReference>
<dbReference type="AlphaFoldDB" id="A0A0G2HLK9"/>
<dbReference type="Proteomes" id="UP000035067">
    <property type="component" value="Unassembled WGS sequence"/>
</dbReference>
<evidence type="ECO:0000313" key="3">
    <source>
        <dbReference type="Proteomes" id="UP000035067"/>
    </source>
</evidence>
<sequence length="225" mass="24796">MATSRLMYLHGLASSPRSAKARFLTGRAQAAGLTLQCPDLNTGGFHHLTFGRMLDQTRALIRAQPGPVLLLGSSLGGLVAAWCAQGDCQVKGLLLLAPAFDFLHNWLPRLPIEQRTSWEQGEPLWIHHHGEGKCLPLGPLFLQDMARFSETHALVRPLPTRIVHGRQDDVIHVAASRRFAASRPWVRLLEVDADHHLAGVSGLIWRQVEALLKDMATREGASCPH</sequence>
<dbReference type="EMBL" id="JXQG01000035">
    <property type="protein sequence ID" value="KKZ11918.1"/>
    <property type="molecule type" value="Genomic_DNA"/>
</dbReference>
<dbReference type="InterPro" id="IPR008886">
    <property type="entry name" value="UPF0227/Esterase_YqiA"/>
</dbReference>
<dbReference type="SUPFAM" id="SSF53474">
    <property type="entry name" value="alpha/beta-Hydrolases"/>
    <property type="match status" value="1"/>
</dbReference>
<evidence type="ECO:0000256" key="1">
    <source>
        <dbReference type="ARBA" id="ARBA00022801"/>
    </source>
</evidence>
<dbReference type="Pfam" id="PF05728">
    <property type="entry name" value="UPF0227"/>
    <property type="match status" value="1"/>
</dbReference>
<dbReference type="PATRIC" id="fig|1604020.3.peg.996"/>
<proteinExistence type="predicted"/>
<keyword evidence="1" id="KW-0378">Hydrolase</keyword>
<dbReference type="PANTHER" id="PTHR16138:SF7">
    <property type="entry name" value="PALMITOYL-PROTEIN THIOESTERASE ABHD10, MITOCHONDRIAL"/>
    <property type="match status" value="1"/>
</dbReference>
<dbReference type="PANTHER" id="PTHR16138">
    <property type="entry name" value="MYCOPHENOLIC ACID ACYL-GLUCURONIDE ESTERASE, MITOCHONDRIAL"/>
    <property type="match status" value="1"/>
</dbReference>
<comment type="caution">
    <text evidence="2">The sequence shown here is derived from an EMBL/GenBank/DDBJ whole genome shotgun (WGS) entry which is preliminary data.</text>
</comment>
<protein>
    <recommendedName>
        <fullName evidence="4">Esterase</fullName>
    </recommendedName>
</protein>
<dbReference type="Gene3D" id="3.40.50.1820">
    <property type="entry name" value="alpha/beta hydrolase"/>
    <property type="match status" value="1"/>
</dbReference>
<organism evidence="2 3">
    <name type="scientific">Candidatus Synechococcus spongiarum SP3</name>
    <dbReference type="NCBI Taxonomy" id="1604020"/>
    <lineage>
        <taxon>Bacteria</taxon>
        <taxon>Bacillati</taxon>
        <taxon>Cyanobacteriota</taxon>
        <taxon>Cyanophyceae</taxon>
        <taxon>Synechococcales</taxon>
        <taxon>Synechococcaceae</taxon>
        <taxon>Synechococcus</taxon>
    </lineage>
</organism>
<dbReference type="InterPro" id="IPR029058">
    <property type="entry name" value="AB_hydrolase_fold"/>
</dbReference>
<evidence type="ECO:0008006" key="4">
    <source>
        <dbReference type="Google" id="ProtNLM"/>
    </source>
</evidence>
<evidence type="ECO:0000313" key="2">
    <source>
        <dbReference type="EMBL" id="KKZ11918.1"/>
    </source>
</evidence>